<dbReference type="PANTHER" id="PTHR11584:SF369">
    <property type="entry name" value="MITOGEN-ACTIVATED PROTEIN KINASE KINASE KINASE 19-RELATED"/>
    <property type="match status" value="1"/>
</dbReference>
<dbReference type="Pfam" id="PF00069">
    <property type="entry name" value="Pkinase"/>
    <property type="match status" value="1"/>
</dbReference>
<organism evidence="7">
    <name type="scientific">Zooxanthella nutricula</name>
    <dbReference type="NCBI Taxonomy" id="1333877"/>
    <lineage>
        <taxon>Eukaryota</taxon>
        <taxon>Sar</taxon>
        <taxon>Alveolata</taxon>
        <taxon>Dinophyceae</taxon>
        <taxon>Peridiniales</taxon>
        <taxon>Peridiniales incertae sedis</taxon>
        <taxon>Zooxanthella</taxon>
    </lineage>
</organism>
<evidence type="ECO:0000256" key="5">
    <source>
        <dbReference type="ARBA" id="ARBA00022840"/>
    </source>
</evidence>
<dbReference type="InterPro" id="IPR008271">
    <property type="entry name" value="Ser/Thr_kinase_AS"/>
</dbReference>
<keyword evidence="1" id="KW-0723">Serine/threonine-protein kinase</keyword>
<evidence type="ECO:0000313" key="7">
    <source>
        <dbReference type="EMBL" id="CAD9619068.1"/>
    </source>
</evidence>
<evidence type="ECO:0000256" key="4">
    <source>
        <dbReference type="ARBA" id="ARBA00022777"/>
    </source>
</evidence>
<protein>
    <recommendedName>
        <fullName evidence="6">Protein kinase domain-containing protein</fullName>
    </recommendedName>
</protein>
<accession>A0A7S2LZJ5</accession>
<dbReference type="InterPro" id="IPR011009">
    <property type="entry name" value="Kinase-like_dom_sf"/>
</dbReference>
<dbReference type="Gene3D" id="1.10.510.10">
    <property type="entry name" value="Transferase(Phosphotransferase) domain 1"/>
    <property type="match status" value="1"/>
</dbReference>
<dbReference type="CDD" id="cd06606">
    <property type="entry name" value="STKc_MAPKKK"/>
    <property type="match status" value="1"/>
</dbReference>
<dbReference type="SUPFAM" id="SSF56112">
    <property type="entry name" value="Protein kinase-like (PK-like)"/>
    <property type="match status" value="1"/>
</dbReference>
<dbReference type="AlphaFoldDB" id="A0A7S2LZJ5"/>
<dbReference type="InterPro" id="IPR000719">
    <property type="entry name" value="Prot_kinase_dom"/>
</dbReference>
<dbReference type="SMART" id="SM00220">
    <property type="entry name" value="S_TKc"/>
    <property type="match status" value="1"/>
</dbReference>
<keyword evidence="4" id="KW-0418">Kinase</keyword>
<reference evidence="7" key="1">
    <citation type="submission" date="2021-01" db="EMBL/GenBank/DDBJ databases">
        <authorList>
            <person name="Corre E."/>
            <person name="Pelletier E."/>
            <person name="Niang G."/>
            <person name="Scheremetjew M."/>
            <person name="Finn R."/>
            <person name="Kale V."/>
            <person name="Holt S."/>
            <person name="Cochrane G."/>
            <person name="Meng A."/>
            <person name="Brown T."/>
            <person name="Cohen L."/>
        </authorList>
    </citation>
    <scope>NUCLEOTIDE SEQUENCE</scope>
    <source>
        <strain evidence="7">RCC3387</strain>
    </source>
</reference>
<sequence length="260" mass="28528">MDCEAGLLFAVKKAIFDEHSEEDRRFRARLEAELDICKGLRHPNIISYLGHDYQDNTLYIYLEYAPGGSIATILSEFGAMGDPLLQTATKGLLEGLNYLHTREPPVVHRDIKGANILVDLSFCMKLADFGCSKRSSVTTSFTILGSVPWMAPEVIQQQDGHGRKADIWSVGCTLIEMASAEKPWGEKVFDNFMFAMSHIGLSDALPPIPHAVSHSCRELIASCIRRKPQDRPSAADLLGSEYLWSACSTGEAVALGPLGA</sequence>
<evidence type="ECO:0000256" key="2">
    <source>
        <dbReference type="ARBA" id="ARBA00022679"/>
    </source>
</evidence>
<dbReference type="PROSITE" id="PS00108">
    <property type="entry name" value="PROTEIN_KINASE_ST"/>
    <property type="match status" value="1"/>
</dbReference>
<proteinExistence type="predicted"/>
<keyword evidence="3" id="KW-0547">Nucleotide-binding</keyword>
<evidence type="ECO:0000259" key="6">
    <source>
        <dbReference type="PROSITE" id="PS50011"/>
    </source>
</evidence>
<name>A0A7S2LZJ5_9DINO</name>
<dbReference type="GO" id="GO:0005524">
    <property type="term" value="F:ATP binding"/>
    <property type="evidence" value="ECO:0007669"/>
    <property type="project" value="UniProtKB-KW"/>
</dbReference>
<gene>
    <name evidence="7" type="ORF">BRAN1462_LOCUS44311</name>
</gene>
<evidence type="ECO:0000256" key="3">
    <source>
        <dbReference type="ARBA" id="ARBA00022741"/>
    </source>
</evidence>
<dbReference type="PANTHER" id="PTHR11584">
    <property type="entry name" value="SERINE/THREONINE PROTEIN KINASE"/>
    <property type="match status" value="1"/>
</dbReference>
<keyword evidence="5" id="KW-0067">ATP-binding</keyword>
<dbReference type="GO" id="GO:0004674">
    <property type="term" value="F:protein serine/threonine kinase activity"/>
    <property type="evidence" value="ECO:0007669"/>
    <property type="project" value="UniProtKB-KW"/>
</dbReference>
<feature type="domain" description="Protein kinase" evidence="6">
    <location>
        <begin position="1"/>
        <end position="243"/>
    </location>
</feature>
<dbReference type="EMBL" id="HBGW01069509">
    <property type="protein sequence ID" value="CAD9619068.1"/>
    <property type="molecule type" value="Transcribed_RNA"/>
</dbReference>
<keyword evidence="2" id="KW-0808">Transferase</keyword>
<dbReference type="PIRSF" id="PIRSF000654">
    <property type="entry name" value="Integrin-linked_kinase"/>
    <property type="match status" value="1"/>
</dbReference>
<evidence type="ECO:0000256" key="1">
    <source>
        <dbReference type="ARBA" id="ARBA00022527"/>
    </source>
</evidence>
<dbReference type="PROSITE" id="PS50011">
    <property type="entry name" value="PROTEIN_KINASE_DOM"/>
    <property type="match status" value="1"/>
</dbReference>